<dbReference type="Proteomes" id="UP001140453">
    <property type="component" value="Unassembled WGS sequence"/>
</dbReference>
<dbReference type="AlphaFoldDB" id="A0A9W8YLM5"/>
<dbReference type="PANTHER" id="PTHR12385:SF4">
    <property type="entry name" value="PROTEIN PNS1"/>
    <property type="match status" value="1"/>
</dbReference>
<keyword evidence="11" id="KW-1185">Reference proteome</keyword>
<dbReference type="GO" id="GO:0005886">
    <property type="term" value="C:plasma membrane"/>
    <property type="evidence" value="ECO:0007669"/>
    <property type="project" value="UniProtKB-SubCell"/>
</dbReference>
<evidence type="ECO:0000256" key="7">
    <source>
        <dbReference type="ARBA" id="ARBA00023136"/>
    </source>
</evidence>
<comment type="similarity">
    <text evidence="3 8">Belongs to the CTL (choline transporter-like) family.</text>
</comment>
<sequence>MQQQYPSPHNGGYAPAYGQPQQSQYPPPNEPYQQQPYQQQPYEQQPSQFQYGDSKVPFEQAFKIEKPKYNDLWAGVLFLLFMAGFTVVSAIALQGYASTRSSSGSGIYDASVLTINTNTIVLFLFCLLVAIVLSMGYVFCIRTFPKQIIWITGILNIVWGFVVAIYMLYRKQYVGGVIFLVFTVILMFCFWSWRTRIPFSALMLRTSINVADHFGHVYLVSFVGGIIGAAYAAWFSITFVAVYVKWSPSQNNPSCTGSACSYATVGGVVAFITFTSFWFSEWLKNTLHTTIAGIYGSWYYNSRSYPTGVTRGALRRSLTYSFGSISLGSLIVAIVNFLKMLAQSARQDAANQGDIVACVFFCIATCLISCLQWIIEFVNRYAFSHIALYGKPYFESAKDTWKMIKDRGIDALVNECLIGPVFSFGSLFVGFATALLSFLYLEFTDPSYNSTGSFTVVICAFAFLIGLQICNIFTTPLSSGIDTIFVAMAWDPEVMIADHPDLYQQMIQVFPQVQQAIHA</sequence>
<evidence type="ECO:0000256" key="4">
    <source>
        <dbReference type="ARBA" id="ARBA00015388"/>
    </source>
</evidence>
<evidence type="ECO:0000256" key="8">
    <source>
        <dbReference type="RuleBase" id="RU368066"/>
    </source>
</evidence>
<feature type="transmembrane region" description="Helical" evidence="8">
    <location>
        <begin position="453"/>
        <end position="474"/>
    </location>
</feature>
<proteinExistence type="inferred from homology"/>
<dbReference type="OrthoDB" id="44736at2759"/>
<dbReference type="GO" id="GO:0022857">
    <property type="term" value="F:transmembrane transporter activity"/>
    <property type="evidence" value="ECO:0007669"/>
    <property type="project" value="UniProtKB-UniRule"/>
</dbReference>
<feature type="transmembrane region" description="Helical" evidence="8">
    <location>
        <begin position="417"/>
        <end position="441"/>
    </location>
</feature>
<feature type="transmembrane region" description="Helical" evidence="8">
    <location>
        <begin position="117"/>
        <end position="141"/>
    </location>
</feature>
<evidence type="ECO:0000256" key="5">
    <source>
        <dbReference type="ARBA" id="ARBA00022692"/>
    </source>
</evidence>
<evidence type="ECO:0000256" key="9">
    <source>
        <dbReference type="SAM" id="MobiDB-lite"/>
    </source>
</evidence>
<feature type="compositionally biased region" description="Low complexity" evidence="9">
    <location>
        <begin position="13"/>
        <end position="24"/>
    </location>
</feature>
<accession>A0A9W8YLM5</accession>
<feature type="transmembrane region" description="Helical" evidence="8">
    <location>
        <begin position="320"/>
        <end position="342"/>
    </location>
</feature>
<keyword evidence="6 8" id="KW-1133">Transmembrane helix</keyword>
<dbReference type="EMBL" id="JAPEVB010000005">
    <property type="protein sequence ID" value="KAJ4387296.1"/>
    <property type="molecule type" value="Genomic_DNA"/>
</dbReference>
<evidence type="ECO:0000313" key="11">
    <source>
        <dbReference type="Proteomes" id="UP001140453"/>
    </source>
</evidence>
<comment type="subcellular location">
    <subcellularLocation>
        <location evidence="2 8">Cell membrane</location>
        <topology evidence="2 8">Multi-pass membrane protein</topology>
    </subcellularLocation>
</comment>
<dbReference type="PANTHER" id="PTHR12385">
    <property type="entry name" value="CHOLINE TRANSPORTER-LIKE (SLC FAMILY 44)"/>
    <property type="match status" value="1"/>
</dbReference>
<evidence type="ECO:0000256" key="6">
    <source>
        <dbReference type="ARBA" id="ARBA00022989"/>
    </source>
</evidence>
<feature type="transmembrane region" description="Helical" evidence="8">
    <location>
        <begin position="173"/>
        <end position="193"/>
    </location>
</feature>
<evidence type="ECO:0000256" key="3">
    <source>
        <dbReference type="ARBA" id="ARBA00007168"/>
    </source>
</evidence>
<feature type="transmembrane region" description="Helical" evidence="8">
    <location>
        <begin position="72"/>
        <end position="97"/>
    </location>
</feature>
<comment type="function">
    <text evidence="1 8">Probably involved in transport through the plasma membrane.</text>
</comment>
<organism evidence="10 11">
    <name type="scientific">Gnomoniopsis smithogilvyi</name>
    <dbReference type="NCBI Taxonomy" id="1191159"/>
    <lineage>
        <taxon>Eukaryota</taxon>
        <taxon>Fungi</taxon>
        <taxon>Dikarya</taxon>
        <taxon>Ascomycota</taxon>
        <taxon>Pezizomycotina</taxon>
        <taxon>Sordariomycetes</taxon>
        <taxon>Sordariomycetidae</taxon>
        <taxon>Diaporthales</taxon>
        <taxon>Gnomoniaceae</taxon>
        <taxon>Gnomoniopsis</taxon>
    </lineage>
</organism>
<dbReference type="InterPro" id="IPR007603">
    <property type="entry name" value="Choline_transptr-like"/>
</dbReference>
<feature type="transmembrane region" description="Helical" evidence="8">
    <location>
        <begin position="256"/>
        <end position="275"/>
    </location>
</feature>
<evidence type="ECO:0000256" key="1">
    <source>
        <dbReference type="ARBA" id="ARBA00002957"/>
    </source>
</evidence>
<feature type="transmembrane region" description="Helical" evidence="8">
    <location>
        <begin position="148"/>
        <end position="167"/>
    </location>
</feature>
<feature type="transmembrane region" description="Helical" evidence="8">
    <location>
        <begin position="354"/>
        <end position="375"/>
    </location>
</feature>
<reference evidence="10" key="1">
    <citation type="submission" date="2022-10" db="EMBL/GenBank/DDBJ databases">
        <title>Tapping the CABI collections for fungal endophytes: first genome assemblies for Collariella, Neodidymelliopsis, Ascochyta clinopodiicola, Didymella pomorum, Didymosphaeria variabile, Neocosmospora piperis and Neocucurbitaria cava.</title>
        <authorList>
            <person name="Hill R."/>
        </authorList>
    </citation>
    <scope>NUCLEOTIDE SEQUENCE</scope>
    <source>
        <strain evidence="10">IMI 355082</strain>
    </source>
</reference>
<feature type="transmembrane region" description="Helical" evidence="8">
    <location>
        <begin position="214"/>
        <end position="244"/>
    </location>
</feature>
<feature type="region of interest" description="Disordered" evidence="9">
    <location>
        <begin position="1"/>
        <end position="44"/>
    </location>
</feature>
<protein>
    <recommendedName>
        <fullName evidence="4 8">Protein PNS1</fullName>
    </recommendedName>
</protein>
<name>A0A9W8YLM5_9PEZI</name>
<feature type="compositionally biased region" description="Low complexity" evidence="9">
    <location>
        <begin position="31"/>
        <end position="44"/>
    </location>
</feature>
<keyword evidence="7 8" id="KW-0472">Membrane</keyword>
<gene>
    <name evidence="10" type="primary">PNS1</name>
    <name evidence="10" type="ORF">N0V93_007885</name>
</gene>
<keyword evidence="5 8" id="KW-0812">Transmembrane</keyword>
<comment type="caution">
    <text evidence="10">The sequence shown here is derived from an EMBL/GenBank/DDBJ whole genome shotgun (WGS) entry which is preliminary data.</text>
</comment>
<evidence type="ECO:0000313" key="10">
    <source>
        <dbReference type="EMBL" id="KAJ4387296.1"/>
    </source>
</evidence>
<dbReference type="Pfam" id="PF04515">
    <property type="entry name" value="Choline_transpo"/>
    <property type="match status" value="1"/>
</dbReference>
<evidence type="ECO:0000256" key="2">
    <source>
        <dbReference type="ARBA" id="ARBA00004651"/>
    </source>
</evidence>